<dbReference type="Proteomes" id="UP000323708">
    <property type="component" value="Unassembled WGS sequence"/>
</dbReference>
<evidence type="ECO:0000313" key="4">
    <source>
        <dbReference type="Proteomes" id="UP000323708"/>
    </source>
</evidence>
<sequence length="189" mass="18719">MKHVRILAFAAMGLFSAGAAAEINLDLNPDNLAFASVAVGSPASQSAVIGITFNGSGDLDGNANNGSVTSVAILNDSAGFFSASQLCVGTAFSANSPADTCSVNVQCAPNAPGINATAQLEVQFERNNGSAADVETVDLACSSILAPVTPPVPGDSRAIPVLGGFGLGMLALLLGATGLLARSGRAGKR</sequence>
<feature type="transmembrane region" description="Helical" evidence="1">
    <location>
        <begin position="158"/>
        <end position="181"/>
    </location>
</feature>
<feature type="chain" id="PRO_5022908672" description="IPTL-CTERM protein sorting domain-containing protein" evidence="2">
    <location>
        <begin position="22"/>
        <end position="189"/>
    </location>
</feature>
<accession>A0A5B0WRX1</accession>
<dbReference type="EMBL" id="VTUX01000008">
    <property type="protein sequence ID" value="KAA1189208.1"/>
    <property type="molecule type" value="Genomic_DNA"/>
</dbReference>
<evidence type="ECO:0000256" key="2">
    <source>
        <dbReference type="SAM" id="SignalP"/>
    </source>
</evidence>
<protein>
    <recommendedName>
        <fullName evidence="5">IPTL-CTERM protein sorting domain-containing protein</fullName>
    </recommendedName>
</protein>
<evidence type="ECO:0000256" key="1">
    <source>
        <dbReference type="SAM" id="Phobius"/>
    </source>
</evidence>
<dbReference type="AlphaFoldDB" id="A0A5B0WRX1"/>
<keyword evidence="1" id="KW-1133">Transmembrane helix</keyword>
<comment type="caution">
    <text evidence="3">The sequence shown here is derived from an EMBL/GenBank/DDBJ whole genome shotgun (WGS) entry which is preliminary data.</text>
</comment>
<feature type="signal peptide" evidence="2">
    <location>
        <begin position="1"/>
        <end position="21"/>
    </location>
</feature>
<organism evidence="3 4">
    <name type="scientific">Pseudohalioglobus sediminis</name>
    <dbReference type="NCBI Taxonomy" id="2606449"/>
    <lineage>
        <taxon>Bacteria</taxon>
        <taxon>Pseudomonadati</taxon>
        <taxon>Pseudomonadota</taxon>
        <taxon>Gammaproteobacteria</taxon>
        <taxon>Cellvibrionales</taxon>
        <taxon>Halieaceae</taxon>
        <taxon>Pseudohalioglobus</taxon>
    </lineage>
</organism>
<gene>
    <name evidence="3" type="ORF">F0M18_16160</name>
</gene>
<evidence type="ECO:0008006" key="5">
    <source>
        <dbReference type="Google" id="ProtNLM"/>
    </source>
</evidence>
<reference evidence="3 4" key="1">
    <citation type="submission" date="2019-09" db="EMBL/GenBank/DDBJ databases">
        <authorList>
            <person name="Chen X.-Y."/>
        </authorList>
    </citation>
    <scope>NUCLEOTIDE SEQUENCE [LARGE SCALE GENOMIC DNA]</scope>
    <source>
        <strain evidence="3 4">NY5</strain>
    </source>
</reference>
<keyword evidence="1" id="KW-0812">Transmembrane</keyword>
<keyword evidence="2" id="KW-0732">Signal</keyword>
<evidence type="ECO:0000313" key="3">
    <source>
        <dbReference type="EMBL" id="KAA1189208.1"/>
    </source>
</evidence>
<keyword evidence="1" id="KW-0472">Membrane</keyword>
<proteinExistence type="predicted"/>
<keyword evidence="4" id="KW-1185">Reference proteome</keyword>
<dbReference type="RefSeq" id="WP_149612506.1">
    <property type="nucleotide sequence ID" value="NZ_VTUX01000008.1"/>
</dbReference>
<name>A0A5B0WRX1_9GAMM</name>